<reference evidence="11 12" key="1">
    <citation type="journal article" date="2020" name="ISME J.">
        <title>Uncovering the hidden diversity of litter-decomposition mechanisms in mushroom-forming fungi.</title>
        <authorList>
            <person name="Floudas D."/>
            <person name="Bentzer J."/>
            <person name="Ahren D."/>
            <person name="Johansson T."/>
            <person name="Persson P."/>
            <person name="Tunlid A."/>
        </authorList>
    </citation>
    <scope>NUCLEOTIDE SEQUENCE [LARGE SCALE GENOMIC DNA]</scope>
    <source>
        <strain evidence="11 12">CBS 146.42</strain>
    </source>
</reference>
<feature type="site" description="Transition state stabilizer" evidence="7">
    <location>
        <position position="109"/>
    </location>
</feature>
<evidence type="ECO:0000256" key="7">
    <source>
        <dbReference type="PROSITE-ProRule" id="PRU01393"/>
    </source>
</evidence>
<keyword evidence="3 7" id="KW-0645">Protease</keyword>
<evidence type="ECO:0000256" key="1">
    <source>
        <dbReference type="ARBA" id="ARBA00000707"/>
    </source>
</evidence>
<dbReference type="GO" id="GO:0016579">
    <property type="term" value="P:protein deubiquitination"/>
    <property type="evidence" value="ECO:0007669"/>
    <property type="project" value="TreeGrafter"/>
</dbReference>
<feature type="region of interest" description="Disordered" evidence="9">
    <location>
        <begin position="213"/>
        <end position="248"/>
    </location>
</feature>
<feature type="domain" description="UCH catalytic" evidence="10">
    <location>
        <begin position="23"/>
        <end position="320"/>
    </location>
</feature>
<evidence type="ECO:0000259" key="10">
    <source>
        <dbReference type="PROSITE" id="PS52048"/>
    </source>
</evidence>
<evidence type="ECO:0000256" key="4">
    <source>
        <dbReference type="ARBA" id="ARBA00022786"/>
    </source>
</evidence>
<keyword evidence="12" id="KW-1185">Reference proteome</keyword>
<dbReference type="Pfam" id="PF01088">
    <property type="entry name" value="Peptidase_C12"/>
    <property type="match status" value="1"/>
</dbReference>
<dbReference type="EC" id="3.4.19.12" evidence="8"/>
<dbReference type="InterPro" id="IPR036959">
    <property type="entry name" value="Peptidase_C12_UCH_sf"/>
</dbReference>
<dbReference type="PROSITE" id="PS52048">
    <property type="entry name" value="UCH_DOMAIN"/>
    <property type="match status" value="1"/>
</dbReference>
<gene>
    <name evidence="11" type="ORF">D9756_009126</name>
</gene>
<evidence type="ECO:0000313" key="12">
    <source>
        <dbReference type="Proteomes" id="UP000559027"/>
    </source>
</evidence>
<organism evidence="11 12">
    <name type="scientific">Leucocoprinus leucothites</name>
    <dbReference type="NCBI Taxonomy" id="201217"/>
    <lineage>
        <taxon>Eukaryota</taxon>
        <taxon>Fungi</taxon>
        <taxon>Dikarya</taxon>
        <taxon>Basidiomycota</taxon>
        <taxon>Agaricomycotina</taxon>
        <taxon>Agaricomycetes</taxon>
        <taxon>Agaricomycetidae</taxon>
        <taxon>Agaricales</taxon>
        <taxon>Agaricineae</taxon>
        <taxon>Agaricaceae</taxon>
        <taxon>Leucocoprinus</taxon>
    </lineage>
</organism>
<proteinExistence type="inferred from homology"/>
<dbReference type="PRINTS" id="PR00707">
    <property type="entry name" value="UBCTHYDRLASE"/>
</dbReference>
<dbReference type="AlphaFoldDB" id="A0A8H5FUF0"/>
<keyword evidence="5 7" id="KW-0378">Hydrolase</keyword>
<dbReference type="OrthoDB" id="427186at2759"/>
<dbReference type="InterPro" id="IPR001578">
    <property type="entry name" value="Peptidase_C12_UCH"/>
</dbReference>
<comment type="catalytic activity">
    <reaction evidence="1 7 8">
        <text>Thiol-dependent hydrolysis of ester, thioester, amide, peptide and isopeptide bonds formed by the C-terminal Gly of ubiquitin (a 76-residue protein attached to proteins as an intracellular targeting signal).</text>
        <dbReference type="EC" id="3.4.19.12"/>
    </reaction>
</comment>
<feature type="active site" description="Nucleophile" evidence="7">
    <location>
        <position position="115"/>
    </location>
</feature>
<keyword evidence="4 7" id="KW-0833">Ubl conjugation pathway</keyword>
<feature type="active site" description="Proton donor" evidence="7">
    <location>
        <position position="190"/>
    </location>
</feature>
<evidence type="ECO:0000256" key="6">
    <source>
        <dbReference type="ARBA" id="ARBA00022807"/>
    </source>
</evidence>
<accession>A0A8H5FUF0</accession>
<dbReference type="InterPro" id="IPR038765">
    <property type="entry name" value="Papain-like_cys_pep_sf"/>
</dbReference>
<dbReference type="GO" id="GO:0006511">
    <property type="term" value="P:ubiquitin-dependent protein catabolic process"/>
    <property type="evidence" value="ECO:0007669"/>
    <property type="project" value="UniProtKB-UniRule"/>
</dbReference>
<dbReference type="EMBL" id="JAACJO010000015">
    <property type="protein sequence ID" value="KAF5350155.1"/>
    <property type="molecule type" value="Genomic_DNA"/>
</dbReference>
<dbReference type="InterPro" id="IPR057254">
    <property type="entry name" value="UCH_AS"/>
</dbReference>
<evidence type="ECO:0000313" key="11">
    <source>
        <dbReference type="EMBL" id="KAF5350155.1"/>
    </source>
</evidence>
<dbReference type="PROSITE" id="PS00140">
    <property type="entry name" value="UCH_1"/>
    <property type="match status" value="1"/>
</dbReference>
<dbReference type="GO" id="GO:0005737">
    <property type="term" value="C:cytoplasm"/>
    <property type="evidence" value="ECO:0007669"/>
    <property type="project" value="TreeGrafter"/>
</dbReference>
<dbReference type="GO" id="GO:0004843">
    <property type="term" value="F:cysteine-type deubiquitinase activity"/>
    <property type="evidence" value="ECO:0007669"/>
    <property type="project" value="UniProtKB-UniRule"/>
</dbReference>
<evidence type="ECO:0000256" key="9">
    <source>
        <dbReference type="SAM" id="MobiDB-lite"/>
    </source>
</evidence>
<comment type="similarity">
    <text evidence="2 7 8">Belongs to the peptidase C12 family.</text>
</comment>
<dbReference type="PANTHER" id="PTHR10589">
    <property type="entry name" value="UBIQUITIN CARBOXYL-TERMINAL HYDROLASE"/>
    <property type="match status" value="1"/>
</dbReference>
<keyword evidence="6 7" id="KW-0788">Thiol protease</keyword>
<protein>
    <recommendedName>
        <fullName evidence="8">Ubiquitin carboxyl-terminal hydrolase</fullName>
        <ecNumber evidence="8">3.4.19.12</ecNumber>
    </recommendedName>
</protein>
<evidence type="ECO:0000256" key="8">
    <source>
        <dbReference type="RuleBase" id="RU361215"/>
    </source>
</evidence>
<dbReference type="Proteomes" id="UP000559027">
    <property type="component" value="Unassembled WGS sequence"/>
</dbReference>
<feature type="region of interest" description="Disordered" evidence="9">
    <location>
        <begin position="1"/>
        <end position="22"/>
    </location>
</feature>
<dbReference type="Gene3D" id="3.40.532.10">
    <property type="entry name" value="Peptidase C12, ubiquitin carboxyl-terminal hydrolase"/>
    <property type="match status" value="1"/>
</dbReference>
<comment type="caution">
    <text evidence="11">The sequence shown here is derived from an EMBL/GenBank/DDBJ whole genome shotgun (WGS) entry which is preliminary data.</text>
</comment>
<sequence>MTSTSENIAPGTADSKKNTTANRWIPLEGNPEVFNSWADQAGVIISQNQFVDIYGLDEDLLSIIPKPTKAVILLFPSNSPIKAKQAEHDEKIAAKGQHPIDETLMYVKQYVGNACGTIALIHAIANSEVTYKPESPLQRFISICKDKTPQERGKLLESTDLFTKVHLDSSALGQTSQPSNEEDGMNTDLHFTCFVAAPDGNVRKEAMGRQHTLPVGEPGAVQGSSAAVEPSTTTSPPQGLPGDTVQTGLPLSHKHLFATEATPADDQLEGMRLIELDGRRPFPIDHGPCTDVLDDVINVVKKQYLSQVESVYFSLMAFGPAPVNSPFN</sequence>
<dbReference type="SUPFAM" id="SSF54001">
    <property type="entry name" value="Cysteine proteinases"/>
    <property type="match status" value="2"/>
</dbReference>
<evidence type="ECO:0000256" key="3">
    <source>
        <dbReference type="ARBA" id="ARBA00022670"/>
    </source>
</evidence>
<feature type="compositionally biased region" description="Polar residues" evidence="9">
    <location>
        <begin position="222"/>
        <end position="237"/>
    </location>
</feature>
<evidence type="ECO:0000256" key="2">
    <source>
        <dbReference type="ARBA" id="ARBA00009326"/>
    </source>
</evidence>
<evidence type="ECO:0000256" key="5">
    <source>
        <dbReference type="ARBA" id="ARBA00022801"/>
    </source>
</evidence>
<dbReference type="PANTHER" id="PTHR10589:SF17">
    <property type="entry name" value="UBIQUITIN CARBOXYL-TERMINAL HYDROLASE"/>
    <property type="match status" value="1"/>
</dbReference>
<name>A0A8H5FUF0_9AGAR</name>
<feature type="site" description="Important for enzyme activity" evidence="7">
    <location>
        <position position="277"/>
    </location>
</feature>